<keyword evidence="3" id="KW-1185">Reference proteome</keyword>
<protein>
    <submittedName>
        <fullName evidence="2">Oidioi.mRNA.OKI2018_I69.chr2.g6485.t1.cds</fullName>
    </submittedName>
</protein>
<organism evidence="2 3">
    <name type="scientific">Oikopleura dioica</name>
    <name type="common">Tunicate</name>
    <dbReference type="NCBI Taxonomy" id="34765"/>
    <lineage>
        <taxon>Eukaryota</taxon>
        <taxon>Metazoa</taxon>
        <taxon>Chordata</taxon>
        <taxon>Tunicata</taxon>
        <taxon>Appendicularia</taxon>
        <taxon>Copelata</taxon>
        <taxon>Oikopleuridae</taxon>
        <taxon>Oikopleura</taxon>
    </lineage>
</organism>
<sequence length="1065" mass="117264">MPVVRYVSTGTSDDSRSDSSSSPPSSTPTSLVLRDHFYPEMSGIYRRDPGVGGDSPSFSTITGFTGISSSTGFSRFVPDEPVPIFSLAVLPVAQPSLPDYSKRVPCIASRPNADLGYEQDELSRLLFAPGNPASGTEDWITPPQILVGFLNARHMDSSHDADFSHPRDVEQLHPSTGELWAVKRRRLGAPPPTPRVLAVDSGRPANSWSIHPSFSARSTARDEADQEATWRVESGTVDAALAVATHRSVGTGTSLGFPDLLARDVDSLRRGTSLLAPIETPVKSRNLASASEVSRFCETYRHDRVYRQLGLERYLPVLGHNQPIDDTCHALFRPTPDSRFTVPLLPKSSSLGLPGPDYYPCEWPDRFCSDPDYAGYDIEEDIQAARDAFAAAGGQMHVLEHTRVRHNVELFDHSRVYRTVVVVPPDNDVRTQGNLLPDPLEVGLFDQLTKGGYADASVLDRIDFGKSLCTLGSPTVLDTATGTGFLSELLDDPRYWDPERGVTRLADLLSPILRSRDWFDPSSPLWRPDIQQIHHRNDCLHWGYPLTEGLGENPFGYEGFTLADTIFAACRLEHLYPKETDRRVICLILGLDVNSIRPLFLISPFEMYQLQLANMIRPYTLVNRDDGDVPRDPECPLGRERLRLLDVGHWSTQAADVDAHGLGVLEVALIGLSVLAAEFSLTPICSLDGEPAFYFDHRARFHDGLILSGGNGGLKRGASFLAALLCGCRPSTDADPSTIRDGASGSGTSKEVSAPKCYYDATTGRRFPPVPSLTGLRPGESVVAPYQSKFVRSTAFSDEAEPIRHVGMTGYSLKRLDGGESSSRILLGVPRLTYVREFEATGAAVYATVKHLQQKGSYSMGERTSNRFPYQLLPASFQEWYAAGAHCKYYGGTTRDVVDTILGMLSDAERLTLHGGECLFPLFRGREFTSDAVLRSPGARLAACVTATLRGLPSINSTNVVILSVSMKRSVKLCYDVLMLIKPQLLSLWRIQPEKLEELLNPRLLKMIRTWPIEHYAQYSDLIQLMVSSTGFHPTSDCSISTETTTAAAKKQDEEKNLKRTVPTL</sequence>
<feature type="region of interest" description="Disordered" evidence="1">
    <location>
        <begin position="1"/>
        <end position="31"/>
    </location>
</feature>
<dbReference type="EMBL" id="OU015567">
    <property type="protein sequence ID" value="CAG5112250.1"/>
    <property type="molecule type" value="Genomic_DNA"/>
</dbReference>
<proteinExistence type="predicted"/>
<dbReference type="Proteomes" id="UP001158576">
    <property type="component" value="Chromosome 2"/>
</dbReference>
<name>A0ABN7T368_OIKDI</name>
<evidence type="ECO:0000313" key="2">
    <source>
        <dbReference type="EMBL" id="CAG5112250.1"/>
    </source>
</evidence>
<gene>
    <name evidence="2" type="ORF">OKIOD_LOCUS15250</name>
</gene>
<evidence type="ECO:0000256" key="1">
    <source>
        <dbReference type="SAM" id="MobiDB-lite"/>
    </source>
</evidence>
<accession>A0ABN7T368</accession>
<reference evidence="2 3" key="1">
    <citation type="submission" date="2021-04" db="EMBL/GenBank/DDBJ databases">
        <authorList>
            <person name="Bliznina A."/>
        </authorList>
    </citation>
    <scope>NUCLEOTIDE SEQUENCE [LARGE SCALE GENOMIC DNA]</scope>
</reference>
<feature type="compositionally biased region" description="Low complexity" evidence="1">
    <location>
        <begin position="8"/>
        <end position="30"/>
    </location>
</feature>
<evidence type="ECO:0000313" key="3">
    <source>
        <dbReference type="Proteomes" id="UP001158576"/>
    </source>
</evidence>
<feature type="region of interest" description="Disordered" evidence="1">
    <location>
        <begin position="1046"/>
        <end position="1065"/>
    </location>
</feature>